<dbReference type="FunFam" id="1.10.510.10:FF:000240">
    <property type="entry name" value="Lectin-domain containing receptor kinase A4.3"/>
    <property type="match status" value="1"/>
</dbReference>
<dbReference type="InterPro" id="IPR008271">
    <property type="entry name" value="Ser/Thr_kinase_AS"/>
</dbReference>
<gene>
    <name evidence="20" type="ORF">SLEP1_g19751</name>
</gene>
<keyword evidence="21" id="KW-1185">Reference proteome</keyword>
<evidence type="ECO:0000256" key="6">
    <source>
        <dbReference type="ARBA" id="ARBA00022692"/>
    </source>
</evidence>
<feature type="domain" description="Protein kinase" evidence="19">
    <location>
        <begin position="346"/>
        <end position="584"/>
    </location>
</feature>
<keyword evidence="4" id="KW-1003">Cell membrane</keyword>
<dbReference type="EMBL" id="BPVZ01000028">
    <property type="protein sequence ID" value="GKV08069.1"/>
    <property type="molecule type" value="Genomic_DNA"/>
</dbReference>
<dbReference type="PROSITE" id="PS00108">
    <property type="entry name" value="PROTEIN_KINASE_ST"/>
    <property type="match status" value="1"/>
</dbReference>
<evidence type="ECO:0000256" key="2">
    <source>
        <dbReference type="ARBA" id="ARBA00008536"/>
    </source>
</evidence>
<evidence type="ECO:0000256" key="16">
    <source>
        <dbReference type="PROSITE-ProRule" id="PRU10141"/>
    </source>
</evidence>
<feature type="binding site" evidence="16">
    <location>
        <position position="375"/>
    </location>
    <ligand>
        <name>ATP</name>
        <dbReference type="ChEBI" id="CHEBI:30616"/>
    </ligand>
</feature>
<evidence type="ECO:0000256" key="1">
    <source>
        <dbReference type="ARBA" id="ARBA00004251"/>
    </source>
</evidence>
<evidence type="ECO:0000259" key="19">
    <source>
        <dbReference type="PROSITE" id="PS50011"/>
    </source>
</evidence>
<evidence type="ECO:0000256" key="9">
    <source>
        <dbReference type="ARBA" id="ARBA00022741"/>
    </source>
</evidence>
<dbReference type="PANTHER" id="PTHR27007">
    <property type="match status" value="1"/>
</dbReference>
<evidence type="ECO:0000256" key="3">
    <source>
        <dbReference type="ARBA" id="ARBA00010217"/>
    </source>
</evidence>
<dbReference type="InterPro" id="IPR001220">
    <property type="entry name" value="Legume_lectin_dom"/>
</dbReference>
<dbReference type="InterPro" id="IPR013320">
    <property type="entry name" value="ConA-like_dom_sf"/>
</dbReference>
<dbReference type="GO" id="GO:0005524">
    <property type="term" value="F:ATP binding"/>
    <property type="evidence" value="ECO:0007669"/>
    <property type="project" value="UniProtKB-UniRule"/>
</dbReference>
<dbReference type="CDD" id="cd06899">
    <property type="entry name" value="lectin_legume_LecRK_Arcelin_ConA"/>
    <property type="match status" value="1"/>
</dbReference>
<evidence type="ECO:0000256" key="18">
    <source>
        <dbReference type="SAM" id="SignalP"/>
    </source>
</evidence>
<keyword evidence="5" id="KW-0808">Transferase</keyword>
<keyword evidence="12 17" id="KW-1133">Transmembrane helix</keyword>
<evidence type="ECO:0000256" key="13">
    <source>
        <dbReference type="ARBA" id="ARBA00023136"/>
    </source>
</evidence>
<dbReference type="SUPFAM" id="SSF56112">
    <property type="entry name" value="Protein kinase-like (PK-like)"/>
    <property type="match status" value="1"/>
</dbReference>
<comment type="subcellular location">
    <subcellularLocation>
        <location evidence="1">Cell membrane</location>
        <topology evidence="1">Single-pass type I membrane protein</topology>
    </subcellularLocation>
</comment>
<keyword evidence="11 16" id="KW-0067">ATP-binding</keyword>
<dbReference type="GO" id="GO:0030246">
    <property type="term" value="F:carbohydrate binding"/>
    <property type="evidence" value="ECO:0007669"/>
    <property type="project" value="UniProtKB-KW"/>
</dbReference>
<keyword evidence="7 18" id="KW-0732">Signal</keyword>
<accession>A0AAV5J9D7</accession>
<keyword evidence="8" id="KW-0430">Lectin</keyword>
<evidence type="ECO:0000313" key="20">
    <source>
        <dbReference type="EMBL" id="GKV08069.1"/>
    </source>
</evidence>
<dbReference type="FunFam" id="3.30.200.20:FF:000178">
    <property type="entry name" value="serine/threonine-protein kinase PBS1-like"/>
    <property type="match status" value="1"/>
</dbReference>
<feature type="transmembrane region" description="Helical" evidence="17">
    <location>
        <begin position="289"/>
        <end position="314"/>
    </location>
</feature>
<feature type="chain" id="PRO_5043641178" description="Protein kinase domain-containing protein" evidence="18">
    <location>
        <begin position="25"/>
        <end position="584"/>
    </location>
</feature>
<dbReference type="PROSITE" id="PS50011">
    <property type="entry name" value="PROTEIN_KINASE_DOM"/>
    <property type="match status" value="1"/>
</dbReference>
<dbReference type="SUPFAM" id="SSF49899">
    <property type="entry name" value="Concanavalin A-like lectins/glucanases"/>
    <property type="match status" value="1"/>
</dbReference>
<evidence type="ECO:0000256" key="15">
    <source>
        <dbReference type="ARBA" id="ARBA00023180"/>
    </source>
</evidence>
<evidence type="ECO:0000256" key="12">
    <source>
        <dbReference type="ARBA" id="ARBA00022989"/>
    </source>
</evidence>
<keyword evidence="14" id="KW-0675">Receptor</keyword>
<evidence type="ECO:0000256" key="8">
    <source>
        <dbReference type="ARBA" id="ARBA00022734"/>
    </source>
</evidence>
<evidence type="ECO:0000256" key="14">
    <source>
        <dbReference type="ARBA" id="ARBA00023170"/>
    </source>
</evidence>
<keyword evidence="9 16" id="KW-0547">Nucleotide-binding</keyword>
<evidence type="ECO:0000256" key="10">
    <source>
        <dbReference type="ARBA" id="ARBA00022777"/>
    </source>
</evidence>
<evidence type="ECO:0000256" key="4">
    <source>
        <dbReference type="ARBA" id="ARBA00022475"/>
    </source>
</evidence>
<dbReference type="Gene3D" id="3.30.200.20">
    <property type="entry name" value="Phosphorylase Kinase, domain 1"/>
    <property type="match status" value="1"/>
</dbReference>
<dbReference type="Pfam" id="PF00069">
    <property type="entry name" value="Pkinase"/>
    <property type="match status" value="1"/>
</dbReference>
<dbReference type="InterPro" id="IPR011009">
    <property type="entry name" value="Kinase-like_dom_sf"/>
</dbReference>
<name>A0AAV5J9D7_9ROSI</name>
<keyword evidence="10" id="KW-0418">Kinase</keyword>
<dbReference type="GO" id="GO:0004672">
    <property type="term" value="F:protein kinase activity"/>
    <property type="evidence" value="ECO:0007669"/>
    <property type="project" value="InterPro"/>
</dbReference>
<evidence type="ECO:0000313" key="21">
    <source>
        <dbReference type="Proteomes" id="UP001054252"/>
    </source>
</evidence>
<comment type="similarity">
    <text evidence="2">In the N-terminal section; belongs to the leguminous lectin family.</text>
</comment>
<sequence>MVIAFGSFFLFSVSSLAVISFALSDNHGEFIYNGFNGASLHLAGIANIQPHGLLQLTNTSNRQIGRAFFQFPIEFNTSYSFSTSFVFAFVRKSQDYFGHGMAFVISPSTDFSHAVASEYLGLFNISNDGASANHVLAVEFDCVLSPEFKDIDNNHVGIDVNNLTSIESTSVSFYSNGERKNRRLELMSGEPIRAWIDYVEDEKLLNVTVAPVRCPKPNYPLLSKSIDLSKILLDTMYVGFSAATGAVASNHYVLGWSFNRSGEAESLKIAELPHLPKEKIAQIGIKELVLYKVIMLLIVLIFLGTICGAAYLFWRNKYGEVREEWEKEFGPQRFSYKTLYKATKGFKDKDLLGEGGFGKVYRGTLQSSNEEIAVKRVRHKHDSGEGMKQFVSEIVSMRRLRHRNLVRLLGYSRRKGELLLVYDYMPQGSLDKFLFTDEKPSLNWPQRFQILRGVASALLYLHEEWEQVVLHRDIKASNILLDSELNGKIADFGLARLHDRGSSSKTTLLVGTLGYMAPELTRTGKANMSTDVFAFGALLLEVACGRKPIEPQGLPEEVGRGLCCGGNGAGFEIRPTMLPPRSGN</sequence>
<comment type="similarity">
    <text evidence="3">In the C-terminal section; belongs to the protein kinase superfamily. Ser/Thr protein kinase family.</text>
</comment>
<organism evidence="20 21">
    <name type="scientific">Rubroshorea leprosula</name>
    <dbReference type="NCBI Taxonomy" id="152421"/>
    <lineage>
        <taxon>Eukaryota</taxon>
        <taxon>Viridiplantae</taxon>
        <taxon>Streptophyta</taxon>
        <taxon>Embryophyta</taxon>
        <taxon>Tracheophyta</taxon>
        <taxon>Spermatophyta</taxon>
        <taxon>Magnoliopsida</taxon>
        <taxon>eudicotyledons</taxon>
        <taxon>Gunneridae</taxon>
        <taxon>Pentapetalae</taxon>
        <taxon>rosids</taxon>
        <taxon>malvids</taxon>
        <taxon>Malvales</taxon>
        <taxon>Dipterocarpaceae</taxon>
        <taxon>Rubroshorea</taxon>
    </lineage>
</organism>
<evidence type="ECO:0000256" key="11">
    <source>
        <dbReference type="ARBA" id="ARBA00022840"/>
    </source>
</evidence>
<dbReference type="InterPro" id="IPR050528">
    <property type="entry name" value="L-type_Lectin-RKs"/>
</dbReference>
<proteinExistence type="inferred from homology"/>
<evidence type="ECO:0000256" key="7">
    <source>
        <dbReference type="ARBA" id="ARBA00022729"/>
    </source>
</evidence>
<dbReference type="SMART" id="SM00220">
    <property type="entry name" value="S_TKc"/>
    <property type="match status" value="1"/>
</dbReference>
<dbReference type="Proteomes" id="UP001054252">
    <property type="component" value="Unassembled WGS sequence"/>
</dbReference>
<dbReference type="FunFam" id="2.60.120.200:FF:000096">
    <property type="entry name" value="L-type lectin-domain containing receptor kinase V.9"/>
    <property type="match status" value="1"/>
</dbReference>
<keyword evidence="13 17" id="KW-0472">Membrane</keyword>
<dbReference type="Pfam" id="PF00139">
    <property type="entry name" value="Lectin_legB"/>
    <property type="match status" value="1"/>
</dbReference>
<evidence type="ECO:0000256" key="5">
    <source>
        <dbReference type="ARBA" id="ARBA00022679"/>
    </source>
</evidence>
<keyword evidence="15" id="KW-0325">Glycoprotein</keyword>
<reference evidence="20 21" key="1">
    <citation type="journal article" date="2021" name="Commun. Biol.">
        <title>The genome of Shorea leprosula (Dipterocarpaceae) highlights the ecological relevance of drought in aseasonal tropical rainforests.</title>
        <authorList>
            <person name="Ng K.K.S."/>
            <person name="Kobayashi M.J."/>
            <person name="Fawcett J.A."/>
            <person name="Hatakeyama M."/>
            <person name="Paape T."/>
            <person name="Ng C.H."/>
            <person name="Ang C.C."/>
            <person name="Tnah L.H."/>
            <person name="Lee C.T."/>
            <person name="Nishiyama T."/>
            <person name="Sese J."/>
            <person name="O'Brien M.J."/>
            <person name="Copetti D."/>
            <person name="Mohd Noor M.I."/>
            <person name="Ong R.C."/>
            <person name="Putra M."/>
            <person name="Sireger I.Z."/>
            <person name="Indrioko S."/>
            <person name="Kosugi Y."/>
            <person name="Izuno A."/>
            <person name="Isagi Y."/>
            <person name="Lee S.L."/>
            <person name="Shimizu K.K."/>
        </authorList>
    </citation>
    <scope>NUCLEOTIDE SEQUENCE [LARGE SCALE GENOMIC DNA]</scope>
    <source>
        <strain evidence="20">214</strain>
    </source>
</reference>
<dbReference type="Gene3D" id="1.10.510.10">
    <property type="entry name" value="Transferase(Phosphotransferase) domain 1"/>
    <property type="match status" value="1"/>
</dbReference>
<dbReference type="GO" id="GO:0005886">
    <property type="term" value="C:plasma membrane"/>
    <property type="evidence" value="ECO:0007669"/>
    <property type="project" value="UniProtKB-SubCell"/>
</dbReference>
<evidence type="ECO:0000256" key="17">
    <source>
        <dbReference type="SAM" id="Phobius"/>
    </source>
</evidence>
<dbReference type="InterPro" id="IPR000719">
    <property type="entry name" value="Prot_kinase_dom"/>
</dbReference>
<keyword evidence="6 17" id="KW-0812">Transmembrane</keyword>
<dbReference type="InterPro" id="IPR017441">
    <property type="entry name" value="Protein_kinase_ATP_BS"/>
</dbReference>
<comment type="caution">
    <text evidence="20">The sequence shown here is derived from an EMBL/GenBank/DDBJ whole genome shotgun (WGS) entry which is preliminary data.</text>
</comment>
<dbReference type="GO" id="GO:0002229">
    <property type="term" value="P:defense response to oomycetes"/>
    <property type="evidence" value="ECO:0007669"/>
    <property type="project" value="UniProtKB-ARBA"/>
</dbReference>
<dbReference type="AlphaFoldDB" id="A0AAV5J9D7"/>
<feature type="signal peptide" evidence="18">
    <location>
        <begin position="1"/>
        <end position="24"/>
    </location>
</feature>
<dbReference type="Gene3D" id="2.60.120.200">
    <property type="match status" value="1"/>
</dbReference>
<protein>
    <recommendedName>
        <fullName evidence="19">Protein kinase domain-containing protein</fullName>
    </recommendedName>
</protein>
<dbReference type="PROSITE" id="PS00107">
    <property type="entry name" value="PROTEIN_KINASE_ATP"/>
    <property type="match status" value="1"/>
</dbReference>